<protein>
    <recommendedName>
        <fullName evidence="1">Methenyltetrahydrofolate synthase domain-containing protein</fullName>
    </recommendedName>
</protein>
<organism evidence="3 4">
    <name type="scientific">Eptatretus burgeri</name>
    <name type="common">Inshore hagfish</name>
    <dbReference type="NCBI Taxonomy" id="7764"/>
    <lineage>
        <taxon>Eukaryota</taxon>
        <taxon>Metazoa</taxon>
        <taxon>Chordata</taxon>
        <taxon>Craniata</taxon>
        <taxon>Vertebrata</taxon>
        <taxon>Cyclostomata</taxon>
        <taxon>Myxini</taxon>
        <taxon>Myxiniformes</taxon>
        <taxon>Myxinidae</taxon>
        <taxon>Eptatretinae</taxon>
        <taxon>Eptatretus</taxon>
    </lineage>
</organism>
<dbReference type="InterPro" id="IPR024185">
    <property type="entry name" value="FTHF_cligase-like_sf"/>
</dbReference>
<dbReference type="Ensembl" id="ENSEBUT00000014413.1">
    <property type="protein sequence ID" value="ENSEBUP00000013837.1"/>
    <property type="gene ID" value="ENSEBUG00000008720.1"/>
</dbReference>
<dbReference type="OMA" id="KTVYMAV"/>
<dbReference type="InterPro" id="IPR002698">
    <property type="entry name" value="FTHF_cligase"/>
</dbReference>
<proteinExistence type="predicted"/>
<name>A0A8C4QDG0_EPTBU</name>
<dbReference type="Proteomes" id="UP000694388">
    <property type="component" value="Unplaced"/>
</dbReference>
<keyword evidence="2" id="KW-0694">RNA-binding</keyword>
<accession>A0A8C4QDG0</accession>
<dbReference type="FunFam" id="3.40.50.10420:FF:000001">
    <property type="entry name" value="Methenyltetrahydrofolate synthase domain-containing protein"/>
    <property type="match status" value="1"/>
</dbReference>
<dbReference type="GO" id="GO:0005737">
    <property type="term" value="C:cytoplasm"/>
    <property type="evidence" value="ECO:0007669"/>
    <property type="project" value="TreeGrafter"/>
</dbReference>
<reference evidence="3" key="1">
    <citation type="submission" date="2025-08" db="UniProtKB">
        <authorList>
            <consortium name="Ensembl"/>
        </authorList>
    </citation>
    <scope>IDENTIFICATION</scope>
</reference>
<reference evidence="3" key="2">
    <citation type="submission" date="2025-09" db="UniProtKB">
        <authorList>
            <consortium name="Ensembl"/>
        </authorList>
    </citation>
    <scope>IDENTIFICATION</scope>
</reference>
<evidence type="ECO:0000313" key="4">
    <source>
        <dbReference type="Proteomes" id="UP000694388"/>
    </source>
</evidence>
<dbReference type="PANTHER" id="PTHR13017">
    <property type="entry name" value="5-FORMYLTETRAHYDROFOLATE CYCLO-LIGASE-RELATED"/>
    <property type="match status" value="1"/>
</dbReference>
<dbReference type="Pfam" id="PF01812">
    <property type="entry name" value="5-FTHF_cyc-lig"/>
    <property type="match status" value="1"/>
</dbReference>
<dbReference type="GeneTree" id="ENSGT00390000011730"/>
<dbReference type="GO" id="GO:0003723">
    <property type="term" value="F:RNA binding"/>
    <property type="evidence" value="ECO:0007669"/>
    <property type="project" value="UniProtKB-KW"/>
</dbReference>
<dbReference type="AlphaFoldDB" id="A0A8C4QDG0"/>
<dbReference type="InterPro" id="IPR037171">
    <property type="entry name" value="NagB/RpiA_transferase-like"/>
</dbReference>
<evidence type="ECO:0000256" key="1">
    <source>
        <dbReference type="ARBA" id="ARBA00015518"/>
    </source>
</evidence>
<dbReference type="Gene3D" id="3.40.50.10420">
    <property type="entry name" value="NagB/RpiA/CoA transferase-like"/>
    <property type="match status" value="1"/>
</dbReference>
<evidence type="ECO:0000256" key="2">
    <source>
        <dbReference type="ARBA" id="ARBA00022884"/>
    </source>
</evidence>
<evidence type="ECO:0000313" key="3">
    <source>
        <dbReference type="Ensembl" id="ENSEBUP00000013837.1"/>
    </source>
</evidence>
<keyword evidence="4" id="KW-1185">Reference proteome</keyword>
<sequence>TKPFVRIRGTKWDIRHKVWDYMETKELALWPRPIQHRIPNFKGAPMACSQLLELAAFVSSCEVKVDPDKPLEGGRLAVLQAGKKLLVPTPRLRSGLFNRVIVPPGATKSYLHKCITALGVKENSVPIALDAKLHVDLIVVGSVAVSNKGWRLGKGEGFSDLEYAMMVSMGAVDEGTVVVTVVHDCQVVDFPEALLEPHDLCVDFILTPSGVIQTHCSRPRPSGIDWTKVCNLGEIMNRITILFYNFGIDPQCSRSI</sequence>
<dbReference type="PANTHER" id="PTHR13017:SF0">
    <property type="entry name" value="METHENYLTETRAHYDROFOLATE SYNTHASE DOMAIN-CONTAINING PROTEIN"/>
    <property type="match status" value="1"/>
</dbReference>
<dbReference type="SUPFAM" id="SSF100950">
    <property type="entry name" value="NagB/RpiA/CoA transferase-like"/>
    <property type="match status" value="1"/>
</dbReference>